<feature type="chain" id="PRO_5036973098" evidence="1">
    <location>
        <begin position="25"/>
        <end position="123"/>
    </location>
</feature>
<gene>
    <name evidence="2" type="ORF">Dsi01nite_067120</name>
</gene>
<organism evidence="2 3">
    <name type="scientific">Dactylosporangium siamense</name>
    <dbReference type="NCBI Taxonomy" id="685454"/>
    <lineage>
        <taxon>Bacteria</taxon>
        <taxon>Bacillati</taxon>
        <taxon>Actinomycetota</taxon>
        <taxon>Actinomycetes</taxon>
        <taxon>Micromonosporales</taxon>
        <taxon>Micromonosporaceae</taxon>
        <taxon>Dactylosporangium</taxon>
    </lineage>
</organism>
<evidence type="ECO:0000313" key="2">
    <source>
        <dbReference type="EMBL" id="GIG48671.1"/>
    </source>
</evidence>
<keyword evidence="3" id="KW-1185">Reference proteome</keyword>
<reference evidence="2" key="1">
    <citation type="submission" date="2021-01" db="EMBL/GenBank/DDBJ databases">
        <title>Whole genome shotgun sequence of Dactylosporangium siamense NBRC 106093.</title>
        <authorList>
            <person name="Komaki H."/>
            <person name="Tamura T."/>
        </authorList>
    </citation>
    <scope>NUCLEOTIDE SEQUENCE</scope>
    <source>
        <strain evidence="2">NBRC 106093</strain>
    </source>
</reference>
<feature type="signal peptide" evidence="1">
    <location>
        <begin position="1"/>
        <end position="24"/>
    </location>
</feature>
<dbReference type="RefSeq" id="WP_203850369.1">
    <property type="nucleotide sequence ID" value="NZ_BONQ01000107.1"/>
</dbReference>
<dbReference type="EMBL" id="BONQ01000107">
    <property type="protein sequence ID" value="GIG48671.1"/>
    <property type="molecule type" value="Genomic_DNA"/>
</dbReference>
<evidence type="ECO:0000256" key="1">
    <source>
        <dbReference type="SAM" id="SignalP"/>
    </source>
</evidence>
<name>A0A919UE50_9ACTN</name>
<accession>A0A919UE50</accession>
<dbReference type="AlphaFoldDB" id="A0A919UE50"/>
<comment type="caution">
    <text evidence="2">The sequence shown here is derived from an EMBL/GenBank/DDBJ whole genome shotgun (WGS) entry which is preliminary data.</text>
</comment>
<protein>
    <submittedName>
        <fullName evidence="2">Uncharacterized protein</fullName>
    </submittedName>
</protein>
<proteinExistence type="predicted"/>
<keyword evidence="1" id="KW-0732">Signal</keyword>
<evidence type="ECO:0000313" key="3">
    <source>
        <dbReference type="Proteomes" id="UP000660611"/>
    </source>
</evidence>
<sequence>MRRQSVVWLAAGVLAVAAATGAVAAAWPLRAEPPAKRISIDAVYADGSALRVHLTFSSCDQVDRIDVVEEARAVRLSAYVRDRPSPTCGTAPIDQLTVDVRLNDALDDRSVVDDATGGNVLVR</sequence>
<dbReference type="Proteomes" id="UP000660611">
    <property type="component" value="Unassembled WGS sequence"/>
</dbReference>